<organism evidence="5 6">
    <name type="scientific">Pacificimonas pallii</name>
    <dbReference type="NCBI Taxonomy" id="2827236"/>
    <lineage>
        <taxon>Bacteria</taxon>
        <taxon>Pseudomonadati</taxon>
        <taxon>Pseudomonadota</taxon>
        <taxon>Alphaproteobacteria</taxon>
        <taxon>Sphingomonadales</taxon>
        <taxon>Sphingosinicellaceae</taxon>
        <taxon>Pacificimonas</taxon>
    </lineage>
</organism>
<dbReference type="EMBL" id="JAGSPA010000004">
    <property type="protein sequence ID" value="MBV7257718.1"/>
    <property type="molecule type" value="Genomic_DNA"/>
</dbReference>
<evidence type="ECO:0000256" key="1">
    <source>
        <dbReference type="ARBA" id="ARBA00022679"/>
    </source>
</evidence>
<reference evidence="5 6" key="1">
    <citation type="submission" date="2021-04" db="EMBL/GenBank/DDBJ databases">
        <authorList>
            <person name="Pira H."/>
            <person name="Risdian C."/>
            <person name="Wink J."/>
        </authorList>
    </citation>
    <scope>NUCLEOTIDE SEQUENCE [LARGE SCALE GENOMIC DNA]</scope>
    <source>
        <strain evidence="5 6">WHA3</strain>
    </source>
</reference>
<dbReference type="RefSeq" id="WP_218446551.1">
    <property type="nucleotide sequence ID" value="NZ_JAGSPA010000004.1"/>
</dbReference>
<sequence length="356" mass="37573">MKADKRPAIDAAMAAAMANGSAQTRIWLFYGQDEAGAKSAADRLTAALIGGDPMARTDFTSAELKDDPSRLAAEAAAISMFGGNRTIRVDQVSEAPGSNIRAAVEALLQAPEAGNPVILSGGDIKATSALVKMIGGSDLGAALRFWQPNARDAAQLAQELCAAAGLQPDRAVQQAMAQMIVANRAIAEREIEKFALYLDASADDPKALNEDVMDLLGAAFSEGDFSALTMAVAGGNPDAAAREHARLLHDGKVSVAQLRAVQRRFSQLVSLARGTAAGQSAEAVIEAEGRRIFWKEKAALTRELKLWNARDAETALGRLSEAEVKFKSSGTADGDLLTADIFLTLARRAQARGRRI</sequence>
<evidence type="ECO:0000256" key="2">
    <source>
        <dbReference type="ARBA" id="ARBA00022695"/>
    </source>
</evidence>
<name>A0ABS6SI39_9SPHN</name>
<evidence type="ECO:0000313" key="6">
    <source>
        <dbReference type="Proteomes" id="UP000722336"/>
    </source>
</evidence>
<evidence type="ECO:0000313" key="5">
    <source>
        <dbReference type="EMBL" id="MBV7257718.1"/>
    </source>
</evidence>
<proteinExistence type="predicted"/>
<dbReference type="PANTHER" id="PTHR34388">
    <property type="entry name" value="DNA POLYMERASE III SUBUNIT DELTA"/>
    <property type="match status" value="1"/>
</dbReference>
<evidence type="ECO:0000256" key="4">
    <source>
        <dbReference type="ARBA" id="ARBA00022932"/>
    </source>
</evidence>
<dbReference type="GO" id="GO:0003887">
    <property type="term" value="F:DNA-directed DNA polymerase activity"/>
    <property type="evidence" value="ECO:0007669"/>
    <property type="project" value="UniProtKB-EC"/>
</dbReference>
<evidence type="ECO:0000256" key="3">
    <source>
        <dbReference type="ARBA" id="ARBA00022705"/>
    </source>
</evidence>
<keyword evidence="2 5" id="KW-0548">Nucleotidyltransferase</keyword>
<accession>A0ABS6SI39</accession>
<gene>
    <name evidence="5" type="primary">holA</name>
    <name evidence="5" type="ORF">KCG44_13070</name>
</gene>
<keyword evidence="4" id="KW-0239">DNA-directed DNA polymerase</keyword>
<keyword evidence="1 5" id="KW-0808">Transferase</keyword>
<comment type="caution">
    <text evidence="5">The sequence shown here is derived from an EMBL/GenBank/DDBJ whole genome shotgun (WGS) entry which is preliminary data.</text>
</comment>
<protein>
    <submittedName>
        <fullName evidence="5">DNA polymerase III subunit delta</fullName>
        <ecNumber evidence="5">2.7.7.7</ecNumber>
    </submittedName>
</protein>
<dbReference type="Proteomes" id="UP000722336">
    <property type="component" value="Unassembled WGS sequence"/>
</dbReference>
<dbReference type="NCBIfam" id="TIGR01128">
    <property type="entry name" value="holA"/>
    <property type="match status" value="1"/>
</dbReference>
<dbReference type="PANTHER" id="PTHR34388:SF1">
    <property type="entry name" value="DNA POLYMERASE III SUBUNIT DELTA"/>
    <property type="match status" value="1"/>
</dbReference>
<dbReference type="InterPro" id="IPR005790">
    <property type="entry name" value="DNA_polIII_delta"/>
</dbReference>
<dbReference type="EC" id="2.7.7.7" evidence="5"/>
<keyword evidence="3" id="KW-0235">DNA replication</keyword>
<keyword evidence="6" id="KW-1185">Reference proteome</keyword>